<proteinExistence type="predicted"/>
<evidence type="ECO:0000256" key="1">
    <source>
        <dbReference type="ARBA" id="ARBA00022448"/>
    </source>
</evidence>
<keyword evidence="5 6" id="KW-0408">Iron</keyword>
<feature type="chain" id="PRO_5011778520" evidence="8">
    <location>
        <begin position="21"/>
        <end position="156"/>
    </location>
</feature>
<dbReference type="SUPFAM" id="SSF47175">
    <property type="entry name" value="Cytochromes"/>
    <property type="match status" value="1"/>
</dbReference>
<reference evidence="9 10" key="1">
    <citation type="submission" date="2016-10" db="EMBL/GenBank/DDBJ databases">
        <authorList>
            <person name="de Groot N.N."/>
        </authorList>
    </citation>
    <scope>NUCLEOTIDE SEQUENCE [LARGE SCALE GENOMIC DNA]</scope>
    <source>
        <strain evidence="9 10">DSM 6059</strain>
    </source>
</reference>
<keyword evidence="2 7" id="KW-0349">Heme</keyword>
<evidence type="ECO:0000256" key="7">
    <source>
        <dbReference type="PIRSR" id="PIRSR000027-2"/>
    </source>
</evidence>
<accession>A0A1I1MAF8</accession>
<gene>
    <name evidence="9" type="ORF">SAMN02745724_02638</name>
</gene>
<evidence type="ECO:0000256" key="4">
    <source>
        <dbReference type="ARBA" id="ARBA00022982"/>
    </source>
</evidence>
<dbReference type="PROSITE" id="PS51009">
    <property type="entry name" value="CYTCII"/>
    <property type="match status" value="1"/>
</dbReference>
<dbReference type="Gene3D" id="1.20.120.10">
    <property type="entry name" value="Cytochrome c/b562"/>
    <property type="match status" value="1"/>
</dbReference>
<feature type="signal peptide" evidence="8">
    <location>
        <begin position="1"/>
        <end position="20"/>
    </location>
</feature>
<keyword evidence="10" id="KW-1185">Reference proteome</keyword>
<dbReference type="GO" id="GO:0005506">
    <property type="term" value="F:iron ion binding"/>
    <property type="evidence" value="ECO:0007669"/>
    <property type="project" value="InterPro"/>
</dbReference>
<evidence type="ECO:0000256" key="6">
    <source>
        <dbReference type="PIRSR" id="PIRSR000027-1"/>
    </source>
</evidence>
<evidence type="ECO:0000256" key="5">
    <source>
        <dbReference type="ARBA" id="ARBA00023004"/>
    </source>
</evidence>
<dbReference type="AlphaFoldDB" id="A0A1I1MAF8"/>
<dbReference type="PIRSF" id="PIRSF000027">
    <property type="entry name" value="Cytc_c_prime"/>
    <property type="match status" value="1"/>
</dbReference>
<organism evidence="9 10">
    <name type="scientific">Pseudoalteromonas denitrificans DSM 6059</name>
    <dbReference type="NCBI Taxonomy" id="1123010"/>
    <lineage>
        <taxon>Bacteria</taxon>
        <taxon>Pseudomonadati</taxon>
        <taxon>Pseudomonadota</taxon>
        <taxon>Gammaproteobacteria</taxon>
        <taxon>Alteromonadales</taxon>
        <taxon>Pseudoalteromonadaceae</taxon>
        <taxon>Pseudoalteromonas</taxon>
    </lineage>
</organism>
<dbReference type="Proteomes" id="UP000198862">
    <property type="component" value="Unassembled WGS sequence"/>
</dbReference>
<dbReference type="OrthoDB" id="5520910at2"/>
<feature type="binding site" description="axial binding residue" evidence="6">
    <location>
        <position position="151"/>
    </location>
    <ligand>
        <name>heme c</name>
        <dbReference type="ChEBI" id="CHEBI:61717"/>
    </ligand>
    <ligandPart>
        <name>Fe</name>
        <dbReference type="ChEBI" id="CHEBI:18248"/>
    </ligandPart>
</feature>
<keyword evidence="3 6" id="KW-0479">Metal-binding</keyword>
<comment type="PTM">
    <text evidence="7">Binds 1 heme group per subunit.</text>
</comment>
<sequence length="156" mass="17118">MKLKPSNLMLSLILATSAYAAPSMANSAFEKPADAVEYRQSAFSMIRIQIADMGAMLKGKIPFDEKRFAMRANNAAALSKMPWEGFVAGTAKGSAKTDALPTIWSDNETFMKKASTFQKYADELAQVAMKGDKKQIGKAFGNWAKGCKDCHKMFKD</sequence>
<dbReference type="InterPro" id="IPR002321">
    <property type="entry name" value="Cyt_c_II"/>
</dbReference>
<dbReference type="GO" id="GO:0020037">
    <property type="term" value="F:heme binding"/>
    <property type="evidence" value="ECO:0007669"/>
    <property type="project" value="InterPro"/>
</dbReference>
<evidence type="ECO:0000256" key="3">
    <source>
        <dbReference type="ARBA" id="ARBA00022723"/>
    </source>
</evidence>
<dbReference type="GO" id="GO:0022900">
    <property type="term" value="P:electron transport chain"/>
    <property type="evidence" value="ECO:0007669"/>
    <property type="project" value="InterPro"/>
</dbReference>
<feature type="binding site" description="covalent" evidence="7">
    <location>
        <position position="147"/>
    </location>
    <ligand>
        <name>heme c</name>
        <dbReference type="ChEBI" id="CHEBI:61717"/>
    </ligand>
</feature>
<name>A0A1I1MAF8_9GAMM</name>
<protein>
    <submittedName>
        <fullName evidence="9">Cytochrome c556</fullName>
    </submittedName>
</protein>
<dbReference type="GO" id="GO:0009055">
    <property type="term" value="F:electron transfer activity"/>
    <property type="evidence" value="ECO:0007669"/>
    <property type="project" value="InterPro"/>
</dbReference>
<feature type="binding site" description="covalent" evidence="7">
    <location>
        <position position="150"/>
    </location>
    <ligand>
        <name>heme c</name>
        <dbReference type="ChEBI" id="CHEBI:61717"/>
    </ligand>
</feature>
<keyword evidence="1" id="KW-0813">Transport</keyword>
<dbReference type="RefSeq" id="WP_091984563.1">
    <property type="nucleotide sequence ID" value="NZ_FOLO01000019.1"/>
</dbReference>
<dbReference type="InterPro" id="IPR012127">
    <property type="entry name" value="Cyt_c_prime"/>
</dbReference>
<keyword evidence="4" id="KW-0249">Electron transport</keyword>
<evidence type="ECO:0000313" key="9">
    <source>
        <dbReference type="EMBL" id="SFC82457.1"/>
    </source>
</evidence>
<evidence type="ECO:0000256" key="8">
    <source>
        <dbReference type="SAM" id="SignalP"/>
    </source>
</evidence>
<dbReference type="InterPro" id="IPR010980">
    <property type="entry name" value="Cyt_c/b562"/>
</dbReference>
<evidence type="ECO:0000256" key="2">
    <source>
        <dbReference type="ARBA" id="ARBA00022617"/>
    </source>
</evidence>
<dbReference type="Pfam" id="PF01322">
    <property type="entry name" value="Cytochrom_C_2"/>
    <property type="match status" value="1"/>
</dbReference>
<dbReference type="STRING" id="1123010.SAMN02745724_02638"/>
<evidence type="ECO:0000313" key="10">
    <source>
        <dbReference type="Proteomes" id="UP000198862"/>
    </source>
</evidence>
<keyword evidence="8" id="KW-0732">Signal</keyword>
<dbReference type="EMBL" id="FOLO01000019">
    <property type="protein sequence ID" value="SFC82457.1"/>
    <property type="molecule type" value="Genomic_DNA"/>
</dbReference>
<dbReference type="GO" id="GO:0042597">
    <property type="term" value="C:periplasmic space"/>
    <property type="evidence" value="ECO:0007669"/>
    <property type="project" value="InterPro"/>
</dbReference>